<reference evidence="3 4" key="2">
    <citation type="submission" date="2020-07" db="EMBL/GenBank/DDBJ databases">
        <title>Genome assembly of wild tea tree DASZ reveals pedigree and selection history of tea varieties.</title>
        <authorList>
            <person name="Zhang W."/>
        </authorList>
    </citation>
    <scope>NUCLEOTIDE SEQUENCE [LARGE SCALE GENOMIC DNA]</scope>
    <source>
        <strain evidence="4">cv. G240</strain>
        <tissue evidence="3">Leaf</tissue>
    </source>
</reference>
<feature type="region of interest" description="Disordered" evidence="1">
    <location>
        <begin position="508"/>
        <end position="612"/>
    </location>
</feature>
<keyword evidence="4" id="KW-1185">Reference proteome</keyword>
<feature type="compositionally biased region" description="Gly residues" evidence="1">
    <location>
        <begin position="86"/>
        <end position="95"/>
    </location>
</feature>
<dbReference type="Pfam" id="PF02992">
    <property type="entry name" value="Transposase_21"/>
    <property type="match status" value="1"/>
</dbReference>
<feature type="region of interest" description="Disordered" evidence="1">
    <location>
        <begin position="48"/>
        <end position="103"/>
    </location>
</feature>
<protein>
    <recommendedName>
        <fullName evidence="2">DUF4216 domain-containing protein</fullName>
    </recommendedName>
</protein>
<feature type="compositionally biased region" description="Pro residues" evidence="1">
    <location>
        <begin position="558"/>
        <end position="572"/>
    </location>
</feature>
<dbReference type="InterPro" id="IPR025312">
    <property type="entry name" value="DUF4216"/>
</dbReference>
<sequence length="997" mass="113891">MDKSWIDFPNRMSSEYINGIDEFLVFAYTNRVEDIGDDMIGMIQGAMGNPHADTSVEGDEPQGLDPHAFEPQLGPNAETAKWKSNGDGGSNGLNKGGKRIAAKQMRKQSYLGHRRFLPTGHKFRKDKVSFDGTREVRLKPKLLSGTEMLLQLESEGILTQYKRDDLKERHRRQVEKEKAGHRTHSWKKKSIFYELPYWEHNLIRHNLDVMHIEKNLRGSNKAYLPAAQFTMTKDEKDLFLKVLKEVRVPDGYSSNISRRVRSHDRSIGGLKSHDSHILMQQLIPLAIRRSLPKNVQTLRRTTDVIFSEEIILLANGPHNLARRFNGYILNGFRYRVKAMDDRRATQNCGVALKADTISYASRKDKNPRVGSVYYYGQLTDIVEIRYSNEKKHVLFKCDWIDNIHGKKEDVFNFTLVNFNHLLYRDDRITNEPFILASQAEQVWYVADPLQPDWQVVVKMSQRGLFDMSSTDPQIEPYMSQQLEENIMLRDEEVGWVREAAEGETVDIIMGRKRKPDHPRRMMSDVLHNRTSVATPSEEASHRPLSEGPLVTPQQLPCTQPPRPPSVRPPSVPPLQLSSSAYEPSADPSTSSQPTSGHVSSSSTSTRRGRGCAKGIKEWGTGKKLDIQFDGNYCPIGDNVAKLTTQLGIIVRNGNIVPLTFLDWNNVPDDIIDAIWKDVKDNLNICPEDYKPICMKNCNSIWKDHKNKLKAKYFKPRSSDPNLKDDVPMHIVPCQWEELVEYWRTSDAEKIASRNAKNRRAHGIAHTTGRTTFSQIRHEMTSKGESTDKMNVWLMTRRVDDPEDEFNRQLSMLPEDGRTLEARNAIFHELIGHDGHGYCRTYGRIVPRRAVYKDGAGPSQSTPQPSTIDQITQKVRAELRDELREELRAEFSTHLQQMRAEMMALVSQGASVDPNRQVPDASSGHRAFRESAEDENPYTPPPEDQALTPQNHKTASVEHETWHTRPPRHERLVGEDGARIGFPVWELEPDFTLGKLVP</sequence>
<feature type="region of interest" description="Disordered" evidence="1">
    <location>
        <begin position="911"/>
        <end position="966"/>
    </location>
</feature>
<dbReference type="AlphaFoldDB" id="A0A7J7G3E2"/>
<feature type="compositionally biased region" description="Basic and acidic residues" evidence="1">
    <location>
        <begin position="954"/>
        <end position="966"/>
    </location>
</feature>
<dbReference type="InterPro" id="IPR004242">
    <property type="entry name" value="Transposase_21"/>
</dbReference>
<accession>A0A7J7G3E2</accession>
<dbReference type="Pfam" id="PF13952">
    <property type="entry name" value="DUF4216"/>
    <property type="match status" value="1"/>
</dbReference>
<name>A0A7J7G3E2_CAMSI</name>
<evidence type="ECO:0000259" key="2">
    <source>
        <dbReference type="Pfam" id="PF13952"/>
    </source>
</evidence>
<comment type="caution">
    <text evidence="3">The sequence shown here is derived from an EMBL/GenBank/DDBJ whole genome shotgun (WGS) entry which is preliminary data.</text>
</comment>
<dbReference type="EMBL" id="JACBKZ010000014">
    <property type="protein sequence ID" value="KAF5934551.1"/>
    <property type="molecule type" value="Genomic_DNA"/>
</dbReference>
<dbReference type="Pfam" id="PF03004">
    <property type="entry name" value="Transposase_24"/>
    <property type="match status" value="1"/>
</dbReference>
<organism evidence="3 4">
    <name type="scientific">Camellia sinensis</name>
    <name type="common">Tea plant</name>
    <name type="synonym">Thea sinensis</name>
    <dbReference type="NCBI Taxonomy" id="4442"/>
    <lineage>
        <taxon>Eukaryota</taxon>
        <taxon>Viridiplantae</taxon>
        <taxon>Streptophyta</taxon>
        <taxon>Embryophyta</taxon>
        <taxon>Tracheophyta</taxon>
        <taxon>Spermatophyta</taxon>
        <taxon>Magnoliopsida</taxon>
        <taxon>eudicotyledons</taxon>
        <taxon>Gunneridae</taxon>
        <taxon>Pentapetalae</taxon>
        <taxon>asterids</taxon>
        <taxon>Ericales</taxon>
        <taxon>Theaceae</taxon>
        <taxon>Camellia</taxon>
    </lineage>
</organism>
<gene>
    <name evidence="3" type="ORF">HYC85_030722</name>
</gene>
<dbReference type="PANTHER" id="PTHR48258">
    <property type="entry name" value="DUF4218 DOMAIN-CONTAINING PROTEIN-RELATED"/>
    <property type="match status" value="1"/>
</dbReference>
<proteinExistence type="predicted"/>
<feature type="domain" description="DUF4216" evidence="2">
    <location>
        <begin position="383"/>
        <end position="456"/>
    </location>
</feature>
<evidence type="ECO:0000313" key="4">
    <source>
        <dbReference type="Proteomes" id="UP000593564"/>
    </source>
</evidence>
<evidence type="ECO:0000313" key="3">
    <source>
        <dbReference type="EMBL" id="KAF5934551.1"/>
    </source>
</evidence>
<reference evidence="4" key="1">
    <citation type="journal article" date="2020" name="Nat. Commun.">
        <title>Genome assembly of wild tea tree DASZ reveals pedigree and selection history of tea varieties.</title>
        <authorList>
            <person name="Zhang W."/>
            <person name="Zhang Y."/>
            <person name="Qiu H."/>
            <person name="Guo Y."/>
            <person name="Wan H."/>
            <person name="Zhang X."/>
            <person name="Scossa F."/>
            <person name="Alseekh S."/>
            <person name="Zhang Q."/>
            <person name="Wang P."/>
            <person name="Xu L."/>
            <person name="Schmidt M.H."/>
            <person name="Jia X."/>
            <person name="Li D."/>
            <person name="Zhu A."/>
            <person name="Guo F."/>
            <person name="Chen W."/>
            <person name="Ni D."/>
            <person name="Usadel B."/>
            <person name="Fernie A.R."/>
            <person name="Wen W."/>
        </authorList>
    </citation>
    <scope>NUCLEOTIDE SEQUENCE [LARGE SCALE GENOMIC DNA]</scope>
    <source>
        <strain evidence="4">cv. G240</strain>
    </source>
</reference>
<dbReference type="InterPro" id="IPR004252">
    <property type="entry name" value="Probable_transposase_24"/>
</dbReference>
<dbReference type="Proteomes" id="UP000593564">
    <property type="component" value="Unassembled WGS sequence"/>
</dbReference>
<evidence type="ECO:0000256" key="1">
    <source>
        <dbReference type="SAM" id="MobiDB-lite"/>
    </source>
</evidence>
<feature type="compositionally biased region" description="Low complexity" evidence="1">
    <location>
        <begin position="588"/>
        <end position="605"/>
    </location>
</feature>
<dbReference type="PANTHER" id="PTHR48258:SF15">
    <property type="entry name" value="OS02G0543900 PROTEIN"/>
    <property type="match status" value="1"/>
</dbReference>